<dbReference type="eggNOG" id="ENOG5032H5R">
    <property type="taxonomic scope" value="Bacteria"/>
</dbReference>
<accession>S1RN92</accession>
<dbReference type="OrthoDB" id="9905390at2"/>
<dbReference type="PATRIC" id="fig|1121864.4.peg.1126"/>
<dbReference type="HOGENOM" id="CLU_1010981_0_0_9"/>
<organism evidence="1 2">
    <name type="scientific">Enterococcus cecorum DSM 20682 = ATCC 43198</name>
    <dbReference type="NCBI Taxonomy" id="1121864"/>
    <lineage>
        <taxon>Bacteria</taxon>
        <taxon>Bacillati</taxon>
        <taxon>Bacillota</taxon>
        <taxon>Bacilli</taxon>
        <taxon>Lactobacillales</taxon>
        <taxon>Enterococcaceae</taxon>
        <taxon>Enterococcus</taxon>
    </lineage>
</organism>
<keyword evidence="2" id="KW-1185">Reference proteome</keyword>
<dbReference type="GeneID" id="60872075"/>
<dbReference type="RefSeq" id="WP_010785559.1">
    <property type="nucleotide sequence ID" value="NZ_ASWI01000003.1"/>
</dbReference>
<protein>
    <submittedName>
        <fullName evidence="1">Uncharacterized protein</fullName>
    </submittedName>
</protein>
<gene>
    <name evidence="1" type="ORF">OMO_00923</name>
</gene>
<dbReference type="EMBL" id="AHYS01000004">
    <property type="protein sequence ID" value="ESK61935.1"/>
    <property type="molecule type" value="Genomic_DNA"/>
</dbReference>
<sequence length="277" mass="32249">MKIDGRLKKSNEEIVKTYVYYLDMIFKQATKVPFRIKQSSNVTELIVTYDKLDYEFKDYSKADVVRICKQRATQNNQYLDNLIKELAKAKAMQIFKDYQSFLNTNITNSTTTTSNSTTLDKDLFIKNLSEAITINTKYLKTKYNIDIDFEIIYLTNNKYIHFECKLLEALDNIIPDFKLSDEQTELMYKENNSNAVETVSSAVYSWIMNHLETTTKLVLTNQDDLKTMLATFAQISNAKEVKLVRNEGYLCIKYDNKLSDTFLLISSDPQYLKSLII</sequence>
<name>S1RN92_9ENTE</name>
<reference evidence="1 2" key="1">
    <citation type="submission" date="2013-10" db="EMBL/GenBank/DDBJ databases">
        <title>The Genome Sequence of Enterococcus cecorum DSM 20682 (= ATCC 43198) (Illumina assembly).</title>
        <authorList>
            <consortium name="The Broad Institute Genomics Platform"/>
            <consortium name="The Broad Institute Genome Sequencing Center for Infectious Disease"/>
            <person name="Earl A."/>
            <person name="Russ C."/>
            <person name="Gilmore M."/>
            <person name="Surin D."/>
            <person name="Walker B."/>
            <person name="Young S."/>
            <person name="Zeng Q."/>
            <person name="Gargeya S."/>
            <person name="Fitzgerald M."/>
            <person name="Haas B."/>
            <person name="Abouelleil A."/>
            <person name="Allen A.W."/>
            <person name="Alvarado L."/>
            <person name="Arachchi H.M."/>
            <person name="Berlin A.M."/>
            <person name="Chapman S.B."/>
            <person name="Gainer-Dewar J."/>
            <person name="Goldberg J."/>
            <person name="Griggs A."/>
            <person name="Gujja S."/>
            <person name="Hansen M."/>
            <person name="Howarth C."/>
            <person name="Imamovic A."/>
            <person name="Ireland A."/>
            <person name="Larimer J."/>
            <person name="McCowan C."/>
            <person name="Murphy C."/>
            <person name="Pearson M."/>
            <person name="Poon T.W."/>
            <person name="Priest M."/>
            <person name="Roberts A."/>
            <person name="Saif S."/>
            <person name="Shea T."/>
            <person name="Sisk P."/>
            <person name="Sykes S."/>
            <person name="Wortman J."/>
            <person name="Nusbaum C."/>
            <person name="Birren B."/>
        </authorList>
    </citation>
    <scope>NUCLEOTIDE SEQUENCE [LARGE SCALE GENOMIC DNA]</scope>
    <source>
        <strain evidence="1 2">ATCC 43198</strain>
    </source>
</reference>
<evidence type="ECO:0000313" key="1">
    <source>
        <dbReference type="EMBL" id="ESK61935.1"/>
    </source>
</evidence>
<dbReference type="Proteomes" id="UP000017415">
    <property type="component" value="Unassembled WGS sequence"/>
</dbReference>
<dbReference type="AlphaFoldDB" id="S1RN92"/>
<evidence type="ECO:0000313" key="2">
    <source>
        <dbReference type="Proteomes" id="UP000017415"/>
    </source>
</evidence>
<comment type="caution">
    <text evidence="1">The sequence shown here is derived from an EMBL/GenBank/DDBJ whole genome shotgun (WGS) entry which is preliminary data.</text>
</comment>
<proteinExistence type="predicted"/>